<keyword evidence="1" id="KW-0812">Transmembrane</keyword>
<protein>
    <submittedName>
        <fullName evidence="3">Uncharacterized protein</fullName>
    </submittedName>
</protein>
<dbReference type="WBParaSite" id="nRc.2.0.1.t04837-RA">
    <property type="protein sequence ID" value="nRc.2.0.1.t04837-RA"/>
    <property type="gene ID" value="nRc.2.0.1.g04837"/>
</dbReference>
<dbReference type="AlphaFoldDB" id="A0A915HTV3"/>
<dbReference type="Proteomes" id="UP000887565">
    <property type="component" value="Unplaced"/>
</dbReference>
<keyword evidence="1" id="KW-1133">Transmembrane helix</keyword>
<name>A0A915HTV3_ROMCU</name>
<evidence type="ECO:0000313" key="3">
    <source>
        <dbReference type="WBParaSite" id="nRc.2.0.1.t04837-RA"/>
    </source>
</evidence>
<accession>A0A915HTV3</accession>
<keyword evidence="2" id="KW-1185">Reference proteome</keyword>
<keyword evidence="1" id="KW-0472">Membrane</keyword>
<reference evidence="3" key="1">
    <citation type="submission" date="2022-11" db="UniProtKB">
        <authorList>
            <consortium name="WormBaseParasite"/>
        </authorList>
    </citation>
    <scope>IDENTIFICATION</scope>
</reference>
<organism evidence="2 3">
    <name type="scientific">Romanomermis culicivorax</name>
    <name type="common">Nematode worm</name>
    <dbReference type="NCBI Taxonomy" id="13658"/>
    <lineage>
        <taxon>Eukaryota</taxon>
        <taxon>Metazoa</taxon>
        <taxon>Ecdysozoa</taxon>
        <taxon>Nematoda</taxon>
        <taxon>Enoplea</taxon>
        <taxon>Dorylaimia</taxon>
        <taxon>Mermithida</taxon>
        <taxon>Mermithoidea</taxon>
        <taxon>Mermithidae</taxon>
        <taxon>Romanomermis</taxon>
    </lineage>
</organism>
<sequence>MDVEPAEPATMLPPTVPAVDRGIFLASPAILPGPPIIAIVAAASFRRSSPKLIDYVSPLRRDAKIQKRMEAPKNPLKTVLKVPLLRPPLMDVEPATSSSMSLPPTTTSLPPIAPTSAMATTITHTTLLPLTAPTLVQTTTPAQPPLVITT</sequence>
<evidence type="ECO:0000313" key="2">
    <source>
        <dbReference type="Proteomes" id="UP000887565"/>
    </source>
</evidence>
<evidence type="ECO:0000256" key="1">
    <source>
        <dbReference type="SAM" id="Phobius"/>
    </source>
</evidence>
<feature type="transmembrane region" description="Helical" evidence="1">
    <location>
        <begin position="23"/>
        <end position="45"/>
    </location>
</feature>
<proteinExistence type="predicted"/>